<evidence type="ECO:0000313" key="3">
    <source>
        <dbReference type="Proteomes" id="UP001161389"/>
    </source>
</evidence>
<dbReference type="SUPFAM" id="SSF48403">
    <property type="entry name" value="Ankyrin repeat"/>
    <property type="match status" value="1"/>
</dbReference>
<dbReference type="Pfam" id="PF00023">
    <property type="entry name" value="Ank"/>
    <property type="match status" value="1"/>
</dbReference>
<dbReference type="Proteomes" id="UP001161389">
    <property type="component" value="Unassembled WGS sequence"/>
</dbReference>
<keyword evidence="1" id="KW-0040">ANK repeat</keyword>
<organism evidence="2 3">
    <name type="scientific">Litoribrevibacter albus</name>
    <dbReference type="NCBI Taxonomy" id="1473156"/>
    <lineage>
        <taxon>Bacteria</taxon>
        <taxon>Pseudomonadati</taxon>
        <taxon>Pseudomonadota</taxon>
        <taxon>Gammaproteobacteria</taxon>
        <taxon>Oceanospirillales</taxon>
        <taxon>Oceanospirillaceae</taxon>
        <taxon>Litoribrevibacter</taxon>
    </lineage>
</organism>
<comment type="caution">
    <text evidence="2">The sequence shown here is derived from an EMBL/GenBank/DDBJ whole genome shotgun (WGS) entry which is preliminary data.</text>
</comment>
<gene>
    <name evidence="2" type="ORF">GCM10007876_31820</name>
</gene>
<evidence type="ECO:0008006" key="4">
    <source>
        <dbReference type="Google" id="ProtNLM"/>
    </source>
</evidence>
<dbReference type="AlphaFoldDB" id="A0AA37SDW1"/>
<dbReference type="InterPro" id="IPR002110">
    <property type="entry name" value="Ankyrin_rpt"/>
</dbReference>
<feature type="repeat" description="ANK" evidence="1">
    <location>
        <begin position="71"/>
        <end position="106"/>
    </location>
</feature>
<proteinExistence type="predicted"/>
<sequence>MDSNLQKYFHVLIYGTPKDLDLLADEDSNFPHGVDSVVERHWIINAVDVGTLENIDWMIKRKVPLNFTDEEGGTVLHSAMERNSDEKYAIMKLLLTAGANPNIKGLHDYTPAHKAAVSDDI</sequence>
<protein>
    <recommendedName>
        <fullName evidence="4">Ankyrin repeat domain-containing protein</fullName>
    </recommendedName>
</protein>
<accession>A0AA37SDW1</accession>
<dbReference type="Gene3D" id="1.25.40.20">
    <property type="entry name" value="Ankyrin repeat-containing domain"/>
    <property type="match status" value="1"/>
</dbReference>
<evidence type="ECO:0000313" key="2">
    <source>
        <dbReference type="EMBL" id="GLQ32703.1"/>
    </source>
</evidence>
<dbReference type="InterPro" id="IPR036770">
    <property type="entry name" value="Ankyrin_rpt-contain_sf"/>
</dbReference>
<dbReference type="RefSeq" id="WP_284382798.1">
    <property type="nucleotide sequence ID" value="NZ_BSNM01000016.1"/>
</dbReference>
<reference evidence="2" key="2">
    <citation type="submission" date="2023-01" db="EMBL/GenBank/DDBJ databases">
        <title>Draft genome sequence of Litoribrevibacter albus strain NBRC 110071.</title>
        <authorList>
            <person name="Sun Q."/>
            <person name="Mori K."/>
        </authorList>
    </citation>
    <scope>NUCLEOTIDE SEQUENCE</scope>
    <source>
        <strain evidence="2">NBRC 110071</strain>
    </source>
</reference>
<reference evidence="2" key="1">
    <citation type="journal article" date="2014" name="Int. J. Syst. Evol. Microbiol.">
        <title>Complete genome sequence of Corynebacterium casei LMG S-19264T (=DSM 44701T), isolated from a smear-ripened cheese.</title>
        <authorList>
            <consortium name="US DOE Joint Genome Institute (JGI-PGF)"/>
            <person name="Walter F."/>
            <person name="Albersmeier A."/>
            <person name="Kalinowski J."/>
            <person name="Ruckert C."/>
        </authorList>
    </citation>
    <scope>NUCLEOTIDE SEQUENCE</scope>
    <source>
        <strain evidence="2">NBRC 110071</strain>
    </source>
</reference>
<dbReference type="PROSITE" id="PS50088">
    <property type="entry name" value="ANK_REPEAT"/>
    <property type="match status" value="1"/>
</dbReference>
<dbReference type="PROSITE" id="PS50297">
    <property type="entry name" value="ANK_REP_REGION"/>
    <property type="match status" value="1"/>
</dbReference>
<keyword evidence="3" id="KW-1185">Reference proteome</keyword>
<dbReference type="EMBL" id="BSNM01000016">
    <property type="protein sequence ID" value="GLQ32703.1"/>
    <property type="molecule type" value="Genomic_DNA"/>
</dbReference>
<name>A0AA37SDW1_9GAMM</name>
<evidence type="ECO:0000256" key="1">
    <source>
        <dbReference type="PROSITE-ProRule" id="PRU00023"/>
    </source>
</evidence>